<dbReference type="FunFam" id="3.40.50.300:FF:000870">
    <property type="entry name" value="MutS protein homolog 4"/>
    <property type="match status" value="1"/>
</dbReference>
<dbReference type="Gene3D" id="3.30.420.110">
    <property type="entry name" value="MutS, connector domain"/>
    <property type="match status" value="1"/>
</dbReference>
<dbReference type="InterPro" id="IPR027417">
    <property type="entry name" value="P-loop_NTPase"/>
</dbReference>
<dbReference type="GO" id="GO:0005524">
    <property type="term" value="F:ATP binding"/>
    <property type="evidence" value="ECO:0007669"/>
    <property type="project" value="UniProtKB-UniRule"/>
</dbReference>
<dbReference type="InterPro" id="IPR036187">
    <property type="entry name" value="DNA_mismatch_repair_MutS_sf"/>
</dbReference>
<dbReference type="InterPro" id="IPR045076">
    <property type="entry name" value="MutS"/>
</dbReference>
<dbReference type="SUPFAM" id="SSF55271">
    <property type="entry name" value="DNA repair protein MutS, domain I"/>
    <property type="match status" value="1"/>
</dbReference>
<dbReference type="Pfam" id="PF01624">
    <property type="entry name" value="MutS_I"/>
    <property type="match status" value="1"/>
</dbReference>
<evidence type="ECO:0000256" key="4">
    <source>
        <dbReference type="ARBA" id="ARBA00022763"/>
    </source>
</evidence>
<evidence type="ECO:0000256" key="8">
    <source>
        <dbReference type="ARBA" id="ARBA00024647"/>
    </source>
</evidence>
<evidence type="ECO:0000259" key="12">
    <source>
        <dbReference type="PROSITE" id="PS00486"/>
    </source>
</evidence>
<dbReference type="InterPro" id="IPR017261">
    <property type="entry name" value="DNA_mismatch_repair_MutS/MSH"/>
</dbReference>
<dbReference type="InterPro" id="IPR000432">
    <property type="entry name" value="DNA_mismatch_repair_MutS_C"/>
</dbReference>
<evidence type="ECO:0000256" key="7">
    <source>
        <dbReference type="ARBA" id="ARBA00023204"/>
    </source>
</evidence>
<dbReference type="InterPro" id="IPR007861">
    <property type="entry name" value="DNA_mismatch_repair_MutS_clamp"/>
</dbReference>
<name>A0A7C3EF31_9SPIR</name>
<dbReference type="Gene3D" id="1.10.1420.10">
    <property type="match status" value="2"/>
</dbReference>
<keyword evidence="5 9" id="KW-0067">ATP-binding</keyword>
<dbReference type="AlphaFoldDB" id="A0A7C3EF31"/>
<keyword evidence="6 9" id="KW-0238">DNA-binding</keyword>
<dbReference type="InterPro" id="IPR007696">
    <property type="entry name" value="DNA_mismatch_repair_MutS_core"/>
</dbReference>
<dbReference type="Gene3D" id="3.40.50.300">
    <property type="entry name" value="P-loop containing nucleotide triphosphate hydrolases"/>
    <property type="match status" value="1"/>
</dbReference>
<proteinExistence type="inferred from homology"/>
<dbReference type="Pfam" id="PF05192">
    <property type="entry name" value="MutS_III"/>
    <property type="match status" value="1"/>
</dbReference>
<accession>A0A7C3EF31</accession>
<evidence type="ECO:0000313" key="13">
    <source>
        <dbReference type="EMBL" id="HFH28555.1"/>
    </source>
</evidence>
<dbReference type="SMART" id="SM00534">
    <property type="entry name" value="MUTSac"/>
    <property type="match status" value="1"/>
</dbReference>
<feature type="region of interest" description="Disordered" evidence="11">
    <location>
        <begin position="865"/>
        <end position="886"/>
    </location>
</feature>
<evidence type="ECO:0000256" key="10">
    <source>
        <dbReference type="RuleBase" id="RU003756"/>
    </source>
</evidence>
<dbReference type="SMART" id="SM00533">
    <property type="entry name" value="MUTSd"/>
    <property type="match status" value="1"/>
</dbReference>
<evidence type="ECO:0000256" key="5">
    <source>
        <dbReference type="ARBA" id="ARBA00022840"/>
    </source>
</evidence>
<dbReference type="CDD" id="cd03284">
    <property type="entry name" value="ABC_MutS1"/>
    <property type="match status" value="1"/>
</dbReference>
<dbReference type="GO" id="GO:0140664">
    <property type="term" value="F:ATP-dependent DNA damage sensor activity"/>
    <property type="evidence" value="ECO:0007669"/>
    <property type="project" value="InterPro"/>
</dbReference>
<dbReference type="Pfam" id="PF00488">
    <property type="entry name" value="MutS_V"/>
    <property type="match status" value="1"/>
</dbReference>
<evidence type="ECO:0000256" key="1">
    <source>
        <dbReference type="ARBA" id="ARBA00006271"/>
    </source>
</evidence>
<dbReference type="InterPro" id="IPR007695">
    <property type="entry name" value="DNA_mismatch_repair_MutS-lik_N"/>
</dbReference>
<dbReference type="PIRSF" id="PIRSF037677">
    <property type="entry name" value="DNA_mis_repair_Msh6"/>
    <property type="match status" value="1"/>
</dbReference>
<comment type="similarity">
    <text evidence="1 9 10">Belongs to the DNA mismatch repair MutS family.</text>
</comment>
<dbReference type="SUPFAM" id="SSF48334">
    <property type="entry name" value="DNA repair protein MutS, domain III"/>
    <property type="match status" value="1"/>
</dbReference>
<evidence type="ECO:0000256" key="3">
    <source>
        <dbReference type="ARBA" id="ARBA00022741"/>
    </source>
</evidence>
<dbReference type="Gene3D" id="3.40.1170.10">
    <property type="entry name" value="DNA repair protein MutS, domain I"/>
    <property type="match status" value="1"/>
</dbReference>
<dbReference type="Pfam" id="PF05190">
    <property type="entry name" value="MutS_IV"/>
    <property type="match status" value="1"/>
</dbReference>
<sequence>MAESSPMISQYRRIKKDYRETVLFFRLGDFYEMFAEDALEVSSLLNLTLTSRNGLPMCGVPYHASRSYIARLLKLGKKVAICEQLTEPGKGKGIIERQVIEVITPGTTVDDDFLEKGSANYLAALAQYGDYFSFAYIDISTADFWATSFPVEQGEERLRREIERLQPREMIIQESLLETHRYLQDSVLQRSALVVNRWADWLFDLDRSRERLEQQFGTANLKAFGLNDTSPEIVAAGVLLEYVDDTARSVLPHLKQLHRYGDEEFVGIDEASQKNLELVRNLRDGDVHFSLLEVLDHTKTAMGRRLLYWRILHPIRDVETIEQRLSMVETLYHRQELLAKIREILSRSSDLERLASRLAMDKAHGKDMVALRNSLAVFEDLSRLLDDCQLPSEYDDTPDSAMRQKLGELKTELERALLDDPSILLTEGNLIRPGYSKELDELQSLKHNGRQLLEAYLEEERRLTGINTLKIKYNRLIGYYFEVTKSNLSLVPPHFIRRQGVVGGERYTTDRLAALEADINGASDRIIELEKKLFLELRQRAKTLISELGAAGRRMAEIDVCQSLARSATVNGWIRPEVSYEQKLRIIEGRHPVVEAHLPRGEFIPNDTILDTDGIAFALITGPNMAGKSTYLRQTALITLMAQMGSFVPAREAHIGIVDRIFCRVGASDNVARGESTFLVEMNETANILHSATTQSLVIMDEVGRGTGTNDGLSIAWAVCEELLDHIRCRTLFATHYHELSRIEHPRLANRSMEVLEQDGKILFLRKLKEGATEESYGLFVAQLAGLPERVLARASQIMDRLRRQENELKAQLAGIPTASPAGEASAGQASPSQESPILKELANLDLDRITPLEALARLYTWKEKLHSASHKPKKQQPTGPSLFEE</sequence>
<dbReference type="InterPro" id="IPR005748">
    <property type="entry name" value="DNA_mismatch_repair_MutS"/>
</dbReference>
<dbReference type="InterPro" id="IPR007860">
    <property type="entry name" value="DNA_mmatch_repair_MutS_con_dom"/>
</dbReference>
<evidence type="ECO:0000256" key="11">
    <source>
        <dbReference type="SAM" id="MobiDB-lite"/>
    </source>
</evidence>
<dbReference type="GO" id="GO:0030983">
    <property type="term" value="F:mismatched DNA binding"/>
    <property type="evidence" value="ECO:0007669"/>
    <property type="project" value="InterPro"/>
</dbReference>
<protein>
    <recommendedName>
        <fullName evidence="2 9">DNA mismatch repair protein MutS</fullName>
    </recommendedName>
</protein>
<dbReference type="SUPFAM" id="SSF53150">
    <property type="entry name" value="DNA repair protein MutS, domain II"/>
    <property type="match status" value="1"/>
</dbReference>
<keyword evidence="3 9" id="KW-0547">Nucleotide-binding</keyword>
<dbReference type="PANTHER" id="PTHR11361">
    <property type="entry name" value="DNA MISMATCH REPAIR PROTEIN MUTS FAMILY MEMBER"/>
    <property type="match status" value="1"/>
</dbReference>
<dbReference type="NCBIfam" id="TIGR01070">
    <property type="entry name" value="mutS1"/>
    <property type="match status" value="1"/>
</dbReference>
<keyword evidence="4 9" id="KW-0227">DNA damage</keyword>
<dbReference type="HAMAP" id="MF_00096">
    <property type="entry name" value="MutS"/>
    <property type="match status" value="1"/>
</dbReference>
<dbReference type="InterPro" id="IPR016151">
    <property type="entry name" value="DNA_mismatch_repair_MutS_N"/>
</dbReference>
<dbReference type="NCBIfam" id="NF003810">
    <property type="entry name" value="PRK05399.1"/>
    <property type="match status" value="1"/>
</dbReference>
<dbReference type="PANTHER" id="PTHR11361:SF34">
    <property type="entry name" value="DNA MISMATCH REPAIR PROTEIN MSH1, MITOCHONDRIAL"/>
    <property type="match status" value="1"/>
</dbReference>
<gene>
    <name evidence="9 13" type="primary">mutS</name>
    <name evidence="13" type="ORF">ENS59_03460</name>
</gene>
<evidence type="ECO:0000256" key="6">
    <source>
        <dbReference type="ARBA" id="ARBA00023125"/>
    </source>
</evidence>
<feature type="domain" description="DNA mismatch repair proteins mutS family" evidence="12">
    <location>
        <begin position="696"/>
        <end position="712"/>
    </location>
</feature>
<organism evidence="13">
    <name type="scientific">Gracilinema caldarium</name>
    <dbReference type="NCBI Taxonomy" id="215591"/>
    <lineage>
        <taxon>Bacteria</taxon>
        <taxon>Pseudomonadati</taxon>
        <taxon>Spirochaetota</taxon>
        <taxon>Spirochaetia</taxon>
        <taxon>Spirochaetales</taxon>
        <taxon>Breznakiellaceae</taxon>
        <taxon>Gracilinema</taxon>
    </lineage>
</organism>
<comment type="caution">
    <text evidence="13">The sequence shown here is derived from an EMBL/GenBank/DDBJ whole genome shotgun (WGS) entry which is preliminary data.</text>
</comment>
<evidence type="ECO:0000256" key="2">
    <source>
        <dbReference type="ARBA" id="ARBA00021982"/>
    </source>
</evidence>
<dbReference type="SUPFAM" id="SSF52540">
    <property type="entry name" value="P-loop containing nucleoside triphosphate hydrolases"/>
    <property type="match status" value="1"/>
</dbReference>
<dbReference type="PROSITE" id="PS00486">
    <property type="entry name" value="DNA_MISMATCH_REPAIR_2"/>
    <property type="match status" value="1"/>
</dbReference>
<dbReference type="GO" id="GO:0006298">
    <property type="term" value="P:mismatch repair"/>
    <property type="evidence" value="ECO:0007669"/>
    <property type="project" value="UniProtKB-UniRule"/>
</dbReference>
<dbReference type="Pfam" id="PF05188">
    <property type="entry name" value="MutS_II"/>
    <property type="match status" value="1"/>
</dbReference>
<keyword evidence="7 9" id="KW-0234">DNA repair</keyword>
<evidence type="ECO:0000256" key="9">
    <source>
        <dbReference type="HAMAP-Rule" id="MF_00096"/>
    </source>
</evidence>
<dbReference type="GO" id="GO:0003684">
    <property type="term" value="F:damaged DNA binding"/>
    <property type="evidence" value="ECO:0007669"/>
    <property type="project" value="UniProtKB-UniRule"/>
</dbReference>
<dbReference type="GO" id="GO:0005829">
    <property type="term" value="C:cytosol"/>
    <property type="evidence" value="ECO:0007669"/>
    <property type="project" value="TreeGrafter"/>
</dbReference>
<comment type="function">
    <text evidence="8 9">This protein is involved in the repair of mismatches in DNA. It is possible that it carries out the mismatch recognition step. This protein has a weak ATPase activity.</text>
</comment>
<dbReference type="EMBL" id="DSVL01000107">
    <property type="protein sequence ID" value="HFH28555.1"/>
    <property type="molecule type" value="Genomic_DNA"/>
</dbReference>
<reference evidence="13" key="1">
    <citation type="journal article" date="2020" name="mSystems">
        <title>Genome- and Community-Level Interaction Insights into Carbon Utilization and Element Cycling Functions of Hydrothermarchaeota in Hydrothermal Sediment.</title>
        <authorList>
            <person name="Zhou Z."/>
            <person name="Liu Y."/>
            <person name="Xu W."/>
            <person name="Pan J."/>
            <person name="Luo Z.H."/>
            <person name="Li M."/>
        </authorList>
    </citation>
    <scope>NUCLEOTIDE SEQUENCE [LARGE SCALE GENOMIC DNA]</scope>
    <source>
        <strain evidence="13">SpSt-503</strain>
    </source>
</reference>
<dbReference type="InterPro" id="IPR036678">
    <property type="entry name" value="MutS_con_dom_sf"/>
</dbReference>
<feature type="binding site" evidence="9">
    <location>
        <begin position="622"/>
        <end position="629"/>
    </location>
    <ligand>
        <name>ATP</name>
        <dbReference type="ChEBI" id="CHEBI:30616"/>
    </ligand>
</feature>